<dbReference type="PANTHER" id="PTHR12001:SF85">
    <property type="entry name" value="SHORT CHAIN ISOPRENYL DIPHOSPHATE SYNTHASE"/>
    <property type="match status" value="1"/>
</dbReference>
<dbReference type="CDD" id="cd00685">
    <property type="entry name" value="Trans_IPPS_HT"/>
    <property type="match status" value="1"/>
</dbReference>
<dbReference type="InterPro" id="IPR033749">
    <property type="entry name" value="Polyprenyl_synt_CS"/>
</dbReference>
<dbReference type="PANTHER" id="PTHR12001">
    <property type="entry name" value="GERANYLGERANYL PYROPHOSPHATE SYNTHASE"/>
    <property type="match status" value="1"/>
</dbReference>
<evidence type="ECO:0000313" key="8">
    <source>
        <dbReference type="Proteomes" id="UP001185092"/>
    </source>
</evidence>
<dbReference type="EC" id="2.5.1.1" evidence="7"/>
<reference evidence="7" key="1">
    <citation type="submission" date="2023-07" db="EMBL/GenBank/DDBJ databases">
        <title>Genomic Encyclopedia of Type Strains, Phase IV (KMG-IV): sequencing the most valuable type-strain genomes for metagenomic binning, comparative biology and taxonomic classification.</title>
        <authorList>
            <person name="Goeker M."/>
        </authorList>
    </citation>
    <scope>NUCLEOTIDE SEQUENCE</scope>
    <source>
        <strain evidence="7">DSM 26174</strain>
    </source>
</reference>
<dbReference type="EMBL" id="JAVDQD010000001">
    <property type="protein sequence ID" value="MDR6238338.1"/>
    <property type="molecule type" value="Genomic_DNA"/>
</dbReference>
<dbReference type="GO" id="GO:0004161">
    <property type="term" value="F:dimethylallyltranstransferase activity"/>
    <property type="evidence" value="ECO:0007669"/>
    <property type="project" value="UniProtKB-EC"/>
</dbReference>
<dbReference type="Gene3D" id="1.10.600.10">
    <property type="entry name" value="Farnesyl Diphosphate Synthase"/>
    <property type="match status" value="1"/>
</dbReference>
<keyword evidence="4" id="KW-0479">Metal-binding</keyword>
<dbReference type="SFLD" id="SFLDG01017">
    <property type="entry name" value="Polyprenyl_Transferase_Like"/>
    <property type="match status" value="1"/>
</dbReference>
<dbReference type="EC" id="2.5.1.10" evidence="7"/>
<dbReference type="GO" id="GO:0008299">
    <property type="term" value="P:isoprenoid biosynthetic process"/>
    <property type="evidence" value="ECO:0007669"/>
    <property type="project" value="InterPro"/>
</dbReference>
<dbReference type="GO" id="GO:0004337">
    <property type="term" value="F:(2E,6E)-farnesyl diphosphate synthase activity"/>
    <property type="evidence" value="ECO:0007669"/>
    <property type="project" value="UniProtKB-EC"/>
</dbReference>
<proteinExistence type="inferred from homology"/>
<evidence type="ECO:0000256" key="6">
    <source>
        <dbReference type="RuleBase" id="RU004466"/>
    </source>
</evidence>
<dbReference type="Pfam" id="PF00348">
    <property type="entry name" value="polyprenyl_synt"/>
    <property type="match status" value="1"/>
</dbReference>
<evidence type="ECO:0000256" key="3">
    <source>
        <dbReference type="ARBA" id="ARBA00022679"/>
    </source>
</evidence>
<dbReference type="RefSeq" id="WP_309937821.1">
    <property type="nucleotide sequence ID" value="NZ_AP025305.1"/>
</dbReference>
<dbReference type="Proteomes" id="UP001185092">
    <property type="component" value="Unassembled WGS sequence"/>
</dbReference>
<keyword evidence="3 6" id="KW-0808">Transferase</keyword>
<comment type="similarity">
    <text evidence="2 6">Belongs to the FPP/GGPP synthase family.</text>
</comment>
<dbReference type="AlphaFoldDB" id="A0AAE3XKK5"/>
<comment type="caution">
    <text evidence="7">The sequence shown here is derived from an EMBL/GenBank/DDBJ whole genome shotgun (WGS) entry which is preliminary data.</text>
</comment>
<evidence type="ECO:0000256" key="4">
    <source>
        <dbReference type="ARBA" id="ARBA00022723"/>
    </source>
</evidence>
<dbReference type="EC" id="2.5.1.29" evidence="7"/>
<evidence type="ECO:0000256" key="2">
    <source>
        <dbReference type="ARBA" id="ARBA00006706"/>
    </source>
</evidence>
<keyword evidence="5" id="KW-0460">Magnesium</keyword>
<protein>
    <submittedName>
        <fullName evidence="7">Geranylgeranyl diphosphate synthase type II</fullName>
        <ecNumber evidence="7">2.5.1.1</ecNumber>
        <ecNumber evidence="7">2.5.1.10</ecNumber>
        <ecNumber evidence="7">2.5.1.29</ecNumber>
    </submittedName>
</protein>
<organism evidence="7 8">
    <name type="scientific">Aureibacter tunicatorum</name>
    <dbReference type="NCBI Taxonomy" id="866807"/>
    <lineage>
        <taxon>Bacteria</taxon>
        <taxon>Pseudomonadati</taxon>
        <taxon>Bacteroidota</taxon>
        <taxon>Cytophagia</taxon>
        <taxon>Cytophagales</taxon>
        <taxon>Persicobacteraceae</taxon>
        <taxon>Aureibacter</taxon>
    </lineage>
</organism>
<evidence type="ECO:0000256" key="5">
    <source>
        <dbReference type="ARBA" id="ARBA00022842"/>
    </source>
</evidence>
<dbReference type="GO" id="GO:0046872">
    <property type="term" value="F:metal ion binding"/>
    <property type="evidence" value="ECO:0007669"/>
    <property type="project" value="UniProtKB-KW"/>
</dbReference>
<dbReference type="InterPro" id="IPR008949">
    <property type="entry name" value="Isoprenoid_synthase_dom_sf"/>
</dbReference>
<evidence type="ECO:0000313" key="7">
    <source>
        <dbReference type="EMBL" id="MDR6238338.1"/>
    </source>
</evidence>
<comment type="cofactor">
    <cofactor evidence="1">
        <name>Mg(2+)</name>
        <dbReference type="ChEBI" id="CHEBI:18420"/>
    </cofactor>
</comment>
<sequence>MSEVLELKPGVEIKEAIFQINEEIEKLKFGENPVELYDPIHYFMKLGGKRSRPLLALMSYSLFKEDYKSIMLPAIGLEIFHNFTLIHDDIMDKAPLRRGKETVHQKWNDNIAILSGDVMMIKVYDFFLGVEDPSKISRVISRFNRTAVEVCEGQQKDMNFESLPTVSETEYLEMIRQKTAVLIGYALELGGILSDADEDSIHYLRQFGEDIGTGFQLMDDLLDVYADQSKFGKQVGGDIIENKKTFLLINALNKANPAQREELDKWIAAKDFDKDEKVKAVVEIYNLLGIKELTERKMNEYFDRSFDSLSKISASDEAKEPLLRFAKYLISRDK</sequence>
<evidence type="ECO:0000256" key="1">
    <source>
        <dbReference type="ARBA" id="ARBA00001946"/>
    </source>
</evidence>
<dbReference type="PROSITE" id="PS00723">
    <property type="entry name" value="POLYPRENYL_SYNTHASE_1"/>
    <property type="match status" value="1"/>
</dbReference>
<dbReference type="InterPro" id="IPR000092">
    <property type="entry name" value="Polyprenyl_synt"/>
</dbReference>
<keyword evidence="8" id="KW-1185">Reference proteome</keyword>
<dbReference type="SFLD" id="SFLDS00005">
    <property type="entry name" value="Isoprenoid_Synthase_Type_I"/>
    <property type="match status" value="1"/>
</dbReference>
<dbReference type="PROSITE" id="PS00444">
    <property type="entry name" value="POLYPRENYL_SYNTHASE_2"/>
    <property type="match status" value="1"/>
</dbReference>
<name>A0AAE3XKK5_9BACT</name>
<accession>A0AAE3XKK5</accession>
<gene>
    <name evidence="7" type="ORF">HNQ88_001314</name>
</gene>
<dbReference type="GO" id="GO:0004311">
    <property type="term" value="F:geranylgeranyl diphosphate synthase activity"/>
    <property type="evidence" value="ECO:0007669"/>
    <property type="project" value="UniProtKB-EC"/>
</dbReference>
<dbReference type="SUPFAM" id="SSF48576">
    <property type="entry name" value="Terpenoid synthases"/>
    <property type="match status" value="1"/>
</dbReference>